<dbReference type="Proteomes" id="UP001557470">
    <property type="component" value="Unassembled WGS sequence"/>
</dbReference>
<evidence type="ECO:0000256" key="4">
    <source>
        <dbReference type="ARBA" id="ARBA00022989"/>
    </source>
</evidence>
<dbReference type="GO" id="GO:0005886">
    <property type="term" value="C:plasma membrane"/>
    <property type="evidence" value="ECO:0007669"/>
    <property type="project" value="UniProtKB-SubCell"/>
</dbReference>
<dbReference type="InterPro" id="IPR009122">
    <property type="entry name" value="Desmosomal_cadherin"/>
</dbReference>
<dbReference type="PRINTS" id="PR01818">
    <property type="entry name" value="DESMOCADHERN"/>
</dbReference>
<comment type="caution">
    <text evidence="8">The sequence shown here is derived from an EMBL/GenBank/DDBJ whole genome shotgun (WGS) entry which is preliminary data.</text>
</comment>
<feature type="region of interest" description="Disordered" evidence="6">
    <location>
        <begin position="112"/>
        <end position="218"/>
    </location>
</feature>
<evidence type="ECO:0000256" key="5">
    <source>
        <dbReference type="ARBA" id="ARBA00023180"/>
    </source>
</evidence>
<name>A0ABD0XMR7_UMBPY</name>
<feature type="compositionally biased region" description="Basic and acidic residues" evidence="6">
    <location>
        <begin position="121"/>
        <end position="139"/>
    </location>
</feature>
<keyword evidence="5" id="KW-0325">Glycoprotein</keyword>
<feature type="compositionally biased region" description="Polar residues" evidence="6">
    <location>
        <begin position="204"/>
        <end position="218"/>
    </location>
</feature>
<sequence>MDHSNGLQGVAGYGTSMGVSSTAIQSRCKTHSSHVNQGLYDIALPDEYLEHYYTRRAASQDPPLHDSLLIYEYEGQGSPAGSVGSCSLLEDNSDLQFLNELGTKFKTLASICTPQPQPRMKQTDKRLTESSFPEVKRESITTASNVNITQSSVSPTNNNQSSTSTSNVNISQSSVSTTNINQSSNSSSNVNISQPPPTSPPATEVTNISNVSQSAPLPRSPTLTILLQQQPVYYSTMKPMMQPMMQHMVVINRPIGPGCMGGLLIQGNQVIPETSTSPVSSSPTSHTIVGPGSPGWILGSIPSGGLGGMSEVGQSPDGNYVHVERQVSVPRRAGVPGAPSLGSLPKGAIL</sequence>
<feature type="region of interest" description="Disordered" evidence="6">
    <location>
        <begin position="274"/>
        <end position="294"/>
    </location>
</feature>
<evidence type="ECO:0000256" key="2">
    <source>
        <dbReference type="ARBA" id="ARBA00022475"/>
    </source>
</evidence>
<organism evidence="8 9">
    <name type="scientific">Umbra pygmaea</name>
    <name type="common">Eastern mudminnow</name>
    <dbReference type="NCBI Taxonomy" id="75934"/>
    <lineage>
        <taxon>Eukaryota</taxon>
        <taxon>Metazoa</taxon>
        <taxon>Chordata</taxon>
        <taxon>Craniata</taxon>
        <taxon>Vertebrata</taxon>
        <taxon>Euteleostomi</taxon>
        <taxon>Actinopterygii</taxon>
        <taxon>Neopterygii</taxon>
        <taxon>Teleostei</taxon>
        <taxon>Protacanthopterygii</taxon>
        <taxon>Esociformes</taxon>
        <taxon>Umbridae</taxon>
        <taxon>Umbra</taxon>
    </lineage>
</organism>
<accession>A0ABD0XMR7</accession>
<keyword evidence="9" id="KW-1185">Reference proteome</keyword>
<dbReference type="Pfam" id="PF01049">
    <property type="entry name" value="CADH_Y-type_LIR"/>
    <property type="match status" value="1"/>
</dbReference>
<dbReference type="Gene3D" id="4.10.900.10">
    <property type="entry name" value="TCF3-CBD (Catenin binding domain)"/>
    <property type="match status" value="1"/>
</dbReference>
<keyword evidence="2" id="KW-1003">Cell membrane</keyword>
<gene>
    <name evidence="8" type="ORF">UPYG_G00030990</name>
</gene>
<evidence type="ECO:0000313" key="8">
    <source>
        <dbReference type="EMBL" id="KAL1022683.1"/>
    </source>
</evidence>
<dbReference type="InterPro" id="IPR000233">
    <property type="entry name" value="Cadherin_Y-type_LIR"/>
</dbReference>
<keyword evidence="3" id="KW-0812">Transmembrane</keyword>
<evidence type="ECO:0000259" key="7">
    <source>
        <dbReference type="Pfam" id="PF01049"/>
    </source>
</evidence>
<feature type="compositionally biased region" description="Low complexity" evidence="6">
    <location>
        <begin position="149"/>
        <end position="193"/>
    </location>
</feature>
<protein>
    <recommendedName>
        <fullName evidence="7">Cadherin Y-type LIR-motif domain-containing protein</fullName>
    </recommendedName>
</protein>
<evidence type="ECO:0000256" key="6">
    <source>
        <dbReference type="SAM" id="MobiDB-lite"/>
    </source>
</evidence>
<reference evidence="8 9" key="1">
    <citation type="submission" date="2024-06" db="EMBL/GenBank/DDBJ databases">
        <authorList>
            <person name="Pan Q."/>
            <person name="Wen M."/>
            <person name="Jouanno E."/>
            <person name="Zahm M."/>
            <person name="Klopp C."/>
            <person name="Cabau C."/>
            <person name="Louis A."/>
            <person name="Berthelot C."/>
            <person name="Parey E."/>
            <person name="Roest Crollius H."/>
            <person name="Montfort J."/>
            <person name="Robinson-Rechavi M."/>
            <person name="Bouchez O."/>
            <person name="Lampietro C."/>
            <person name="Lopez Roques C."/>
            <person name="Donnadieu C."/>
            <person name="Postlethwait J."/>
            <person name="Bobe J."/>
            <person name="Verreycken H."/>
            <person name="Guiguen Y."/>
        </authorList>
    </citation>
    <scope>NUCLEOTIDE SEQUENCE [LARGE SCALE GENOMIC DNA]</scope>
    <source>
        <strain evidence="8">Up_M1</strain>
        <tissue evidence="8">Testis</tissue>
    </source>
</reference>
<evidence type="ECO:0000256" key="3">
    <source>
        <dbReference type="ARBA" id="ARBA00022692"/>
    </source>
</evidence>
<dbReference type="GO" id="GO:0002009">
    <property type="term" value="P:morphogenesis of an epithelium"/>
    <property type="evidence" value="ECO:0007669"/>
    <property type="project" value="UniProtKB-ARBA"/>
</dbReference>
<dbReference type="AlphaFoldDB" id="A0ABD0XMR7"/>
<proteinExistence type="predicted"/>
<evidence type="ECO:0000256" key="1">
    <source>
        <dbReference type="ARBA" id="ARBA00004236"/>
    </source>
</evidence>
<comment type="subcellular location">
    <subcellularLocation>
        <location evidence="1">Cell membrane</location>
    </subcellularLocation>
</comment>
<feature type="domain" description="Cadherin Y-type LIR-motif" evidence="7">
    <location>
        <begin position="62"/>
        <end position="112"/>
    </location>
</feature>
<keyword evidence="4" id="KW-1133">Transmembrane helix</keyword>
<keyword evidence="4" id="KW-0472">Membrane</keyword>
<evidence type="ECO:0000313" key="9">
    <source>
        <dbReference type="Proteomes" id="UP001557470"/>
    </source>
</evidence>
<dbReference type="InterPro" id="IPR027397">
    <property type="entry name" value="Catenin-bd_sf"/>
</dbReference>
<dbReference type="EMBL" id="JAGEUA010000001">
    <property type="protein sequence ID" value="KAL1022683.1"/>
    <property type="molecule type" value="Genomic_DNA"/>
</dbReference>
<feature type="region of interest" description="Disordered" evidence="6">
    <location>
        <begin position="331"/>
        <end position="350"/>
    </location>
</feature>